<accession>A0A660L2L7</accession>
<protein>
    <submittedName>
        <fullName evidence="3">Regulator of sirC expression with transglutaminase-like and TPR domain</fullName>
    </submittedName>
</protein>
<comment type="similarity">
    <text evidence="1">Belongs to the UPF0162 family.</text>
</comment>
<proteinExistence type="inferred from homology"/>
<organism evidence="3 4">
    <name type="scientific">Solirubrobacter pauli</name>
    <dbReference type="NCBI Taxonomy" id="166793"/>
    <lineage>
        <taxon>Bacteria</taxon>
        <taxon>Bacillati</taxon>
        <taxon>Actinomycetota</taxon>
        <taxon>Thermoleophilia</taxon>
        <taxon>Solirubrobacterales</taxon>
        <taxon>Solirubrobacteraceae</taxon>
        <taxon>Solirubrobacter</taxon>
    </lineage>
</organism>
<name>A0A660L2L7_9ACTN</name>
<dbReference type="AlphaFoldDB" id="A0A660L2L7"/>
<comment type="caution">
    <text evidence="3">The sequence shown here is derived from an EMBL/GenBank/DDBJ whole genome shotgun (WGS) entry which is preliminary data.</text>
</comment>
<gene>
    <name evidence="3" type="ORF">C8N24_6177</name>
</gene>
<dbReference type="Proteomes" id="UP000278962">
    <property type="component" value="Unassembled WGS sequence"/>
</dbReference>
<evidence type="ECO:0000256" key="1">
    <source>
        <dbReference type="ARBA" id="ARBA00007100"/>
    </source>
</evidence>
<keyword evidence="4" id="KW-1185">Reference proteome</keyword>
<dbReference type="InterPro" id="IPR032698">
    <property type="entry name" value="SirB1_N"/>
</dbReference>
<evidence type="ECO:0000313" key="3">
    <source>
        <dbReference type="EMBL" id="RKQ88136.1"/>
    </source>
</evidence>
<sequence>MAWELSDLDAERVEHAYDGLLAAAPTELERTAEGQLRALGEAPLRATPGGTAEALLLHRALERGHGHPILVAAILAEVGRRAGLPVGVVAGAAGHFVAHQRLTEALVLDPFTGRLVDADALGVLEWRCGHQVAAELLDALQPRYERVGDLVRALHVARMRTTLPFEDTENAEQRLRALAAKLN</sequence>
<reference evidence="3 4" key="1">
    <citation type="submission" date="2018-10" db="EMBL/GenBank/DDBJ databases">
        <title>Genomic Encyclopedia of Archaeal and Bacterial Type Strains, Phase II (KMG-II): from individual species to whole genera.</title>
        <authorList>
            <person name="Goeker M."/>
        </authorList>
    </citation>
    <scope>NUCLEOTIDE SEQUENCE [LARGE SCALE GENOMIC DNA]</scope>
    <source>
        <strain evidence="3 4">DSM 14954</strain>
    </source>
</reference>
<evidence type="ECO:0000313" key="4">
    <source>
        <dbReference type="Proteomes" id="UP000278962"/>
    </source>
</evidence>
<dbReference type="OrthoDB" id="232498at2"/>
<evidence type="ECO:0000259" key="2">
    <source>
        <dbReference type="Pfam" id="PF13369"/>
    </source>
</evidence>
<feature type="domain" description="Protein SirB1 N-terminal" evidence="2">
    <location>
        <begin position="53"/>
        <end position="124"/>
    </location>
</feature>
<dbReference type="EMBL" id="RBIL01000002">
    <property type="protein sequence ID" value="RKQ88136.1"/>
    <property type="molecule type" value="Genomic_DNA"/>
</dbReference>
<dbReference type="Pfam" id="PF13369">
    <property type="entry name" value="Transglut_core2"/>
    <property type="match status" value="1"/>
</dbReference>